<dbReference type="AlphaFoldDB" id="X1TG61"/>
<dbReference type="EMBL" id="BARW01034239">
    <property type="protein sequence ID" value="GAJ04308.1"/>
    <property type="molecule type" value="Genomic_DNA"/>
</dbReference>
<organism evidence="2">
    <name type="scientific">marine sediment metagenome</name>
    <dbReference type="NCBI Taxonomy" id="412755"/>
    <lineage>
        <taxon>unclassified sequences</taxon>
        <taxon>metagenomes</taxon>
        <taxon>ecological metagenomes</taxon>
    </lineage>
</organism>
<gene>
    <name evidence="2" type="ORF">S12H4_53708</name>
</gene>
<feature type="compositionally biased region" description="Basic and acidic residues" evidence="1">
    <location>
        <begin position="44"/>
        <end position="54"/>
    </location>
</feature>
<feature type="non-terminal residue" evidence="2">
    <location>
        <position position="1"/>
    </location>
</feature>
<evidence type="ECO:0000313" key="2">
    <source>
        <dbReference type="EMBL" id="GAJ04308.1"/>
    </source>
</evidence>
<reference evidence="2" key="1">
    <citation type="journal article" date="2014" name="Front. Microbiol.">
        <title>High frequency of phylogenetically diverse reductive dehalogenase-homologous genes in deep subseafloor sedimentary metagenomes.</title>
        <authorList>
            <person name="Kawai M."/>
            <person name="Futagami T."/>
            <person name="Toyoda A."/>
            <person name="Takaki Y."/>
            <person name="Nishi S."/>
            <person name="Hori S."/>
            <person name="Arai W."/>
            <person name="Tsubouchi T."/>
            <person name="Morono Y."/>
            <person name="Uchiyama I."/>
            <person name="Ito T."/>
            <person name="Fujiyama A."/>
            <person name="Inagaki F."/>
            <person name="Takami H."/>
        </authorList>
    </citation>
    <scope>NUCLEOTIDE SEQUENCE</scope>
    <source>
        <strain evidence="2">Expedition CK06-06</strain>
    </source>
</reference>
<name>X1TG61_9ZZZZ</name>
<feature type="compositionally biased region" description="Basic and acidic residues" evidence="1">
    <location>
        <begin position="64"/>
        <end position="82"/>
    </location>
</feature>
<protein>
    <submittedName>
        <fullName evidence="2">Uncharacterized protein</fullName>
    </submittedName>
</protein>
<proteinExistence type="predicted"/>
<comment type="caution">
    <text evidence="2">The sequence shown here is derived from an EMBL/GenBank/DDBJ whole genome shotgun (WGS) entry which is preliminary data.</text>
</comment>
<feature type="region of interest" description="Disordered" evidence="1">
    <location>
        <begin position="39"/>
        <end position="82"/>
    </location>
</feature>
<sequence>HTTIYIENLEGVKHEALRRGITLRKLVNRAINKYLKEVPCPALPKKEESPEKEALPPYQVPEQEAAHQDQEVPEKKPCAKAE</sequence>
<evidence type="ECO:0000256" key="1">
    <source>
        <dbReference type="SAM" id="MobiDB-lite"/>
    </source>
</evidence>
<accession>X1TG61</accession>